<evidence type="ECO:0000313" key="2">
    <source>
        <dbReference type="EMBL" id="MBS3181636.1"/>
    </source>
</evidence>
<proteinExistence type="predicted"/>
<dbReference type="EMBL" id="JAFEVO010000001">
    <property type="protein sequence ID" value="MBS3181636.1"/>
    <property type="molecule type" value="Genomic_DNA"/>
</dbReference>
<organism evidence="2 3">
    <name type="scientific">Leucobacter manosquensis</name>
    <dbReference type="NCBI Taxonomy" id="2810611"/>
    <lineage>
        <taxon>Bacteria</taxon>
        <taxon>Bacillati</taxon>
        <taxon>Actinomycetota</taxon>
        <taxon>Actinomycetes</taxon>
        <taxon>Micrococcales</taxon>
        <taxon>Microbacteriaceae</taxon>
        <taxon>Leucobacter</taxon>
    </lineage>
</organism>
<dbReference type="PANTHER" id="PTHR42695">
    <property type="entry name" value="GLUTAMINE AMIDOTRANSFERASE YLR126C-RELATED"/>
    <property type="match status" value="1"/>
</dbReference>
<dbReference type="Pfam" id="PF00117">
    <property type="entry name" value="GATase"/>
    <property type="match status" value="1"/>
</dbReference>
<dbReference type="PROSITE" id="PS51273">
    <property type="entry name" value="GATASE_TYPE_1"/>
    <property type="match status" value="1"/>
</dbReference>
<name>A0ABS5M4P0_9MICO</name>
<dbReference type="Proteomes" id="UP000811492">
    <property type="component" value="Unassembled WGS sequence"/>
</dbReference>
<keyword evidence="3" id="KW-1185">Reference proteome</keyword>
<dbReference type="Gene3D" id="3.40.50.880">
    <property type="match status" value="1"/>
</dbReference>
<sequence>MIPRVLVVVNSPGSGPRRLADWLADRGVDVVERLGQHGLPRTLEGYHGLVLLGGGLMPDDYEQAPWLGDERHLTEEAIERDVPTLGICLGAQVIADVAGGEVRENFGPKERGSTVIRSTRAGRADAVLSAIGSAAPMIENHRDMITRLPAGATLLASSDAVEHQAFRIGEHVRGVQFHPEASAANLAGWDDAALTGEGYDIGILLAAAQRDDAENTRASHALVDAFAEEILERARAEA</sequence>
<feature type="domain" description="Glutamine amidotransferase" evidence="1">
    <location>
        <begin position="36"/>
        <end position="183"/>
    </location>
</feature>
<dbReference type="InterPro" id="IPR044992">
    <property type="entry name" value="ChyE-like"/>
</dbReference>
<reference evidence="2 3" key="1">
    <citation type="submission" date="2021-02" db="EMBL/GenBank/DDBJ databases">
        <title>Draft genome and description of Leucobacter sp nov strain Marseille-Q4368.</title>
        <authorList>
            <person name="Boxberger M."/>
            <person name="La Scola B."/>
        </authorList>
    </citation>
    <scope>NUCLEOTIDE SEQUENCE [LARGE SCALE GENOMIC DNA]</scope>
    <source>
        <strain evidence="2 3">Marseille-Q4368</strain>
    </source>
</reference>
<accession>A0ABS5M4P0</accession>
<dbReference type="CDD" id="cd01741">
    <property type="entry name" value="GATase1_1"/>
    <property type="match status" value="1"/>
</dbReference>
<comment type="caution">
    <text evidence="2">The sequence shown here is derived from an EMBL/GenBank/DDBJ whole genome shotgun (WGS) entry which is preliminary data.</text>
</comment>
<gene>
    <name evidence="2" type="ORF">JSQ98_05430</name>
</gene>
<dbReference type="InterPro" id="IPR029062">
    <property type="entry name" value="Class_I_gatase-like"/>
</dbReference>
<dbReference type="SUPFAM" id="SSF52317">
    <property type="entry name" value="Class I glutamine amidotransferase-like"/>
    <property type="match status" value="1"/>
</dbReference>
<evidence type="ECO:0000259" key="1">
    <source>
        <dbReference type="Pfam" id="PF00117"/>
    </source>
</evidence>
<protein>
    <submittedName>
        <fullName evidence="2">Type 1 glutamine amidotransferase</fullName>
    </submittedName>
</protein>
<keyword evidence="2" id="KW-0315">Glutamine amidotransferase</keyword>
<evidence type="ECO:0000313" key="3">
    <source>
        <dbReference type="Proteomes" id="UP000811492"/>
    </source>
</evidence>
<dbReference type="PANTHER" id="PTHR42695:SF5">
    <property type="entry name" value="GLUTAMINE AMIDOTRANSFERASE YLR126C-RELATED"/>
    <property type="match status" value="1"/>
</dbReference>
<dbReference type="InterPro" id="IPR017926">
    <property type="entry name" value="GATASE"/>
</dbReference>